<dbReference type="EC" id="1.14.13.9" evidence="15"/>
<keyword evidence="6" id="KW-0808">Transferase</keyword>
<dbReference type="PRINTS" id="PR00420">
    <property type="entry name" value="RNGMNOXGNASE"/>
</dbReference>
<evidence type="ECO:0000313" key="19">
    <source>
        <dbReference type="Proteomes" id="UP000494206"/>
    </source>
</evidence>
<evidence type="ECO:0000256" key="6">
    <source>
        <dbReference type="ARBA" id="ARBA00022679"/>
    </source>
</evidence>
<comment type="cofactor">
    <cofactor evidence="1 15">
        <name>FAD</name>
        <dbReference type="ChEBI" id="CHEBI:57692"/>
    </cofactor>
</comment>
<evidence type="ECO:0000256" key="13">
    <source>
        <dbReference type="ARBA" id="ARBA00023180"/>
    </source>
</evidence>
<keyword evidence="7 15" id="KW-0274">FAD</keyword>
<evidence type="ECO:0000256" key="11">
    <source>
        <dbReference type="ARBA" id="ARBA00023128"/>
    </source>
</evidence>
<name>A0A8S1EHH3_9PELO</name>
<evidence type="ECO:0000259" key="17">
    <source>
        <dbReference type="Pfam" id="PF01494"/>
    </source>
</evidence>
<evidence type="ECO:0000256" key="9">
    <source>
        <dbReference type="ARBA" id="ARBA00023002"/>
    </source>
</evidence>
<organism evidence="18 19">
    <name type="scientific">Caenorhabditis bovis</name>
    <dbReference type="NCBI Taxonomy" id="2654633"/>
    <lineage>
        <taxon>Eukaryota</taxon>
        <taxon>Metazoa</taxon>
        <taxon>Ecdysozoa</taxon>
        <taxon>Nematoda</taxon>
        <taxon>Chromadorea</taxon>
        <taxon>Rhabditida</taxon>
        <taxon>Rhabditina</taxon>
        <taxon>Rhabditomorpha</taxon>
        <taxon>Rhabditoidea</taxon>
        <taxon>Rhabditidae</taxon>
        <taxon>Peloderinae</taxon>
        <taxon>Caenorhabditis</taxon>
    </lineage>
</organism>
<dbReference type="InterPro" id="IPR027545">
    <property type="entry name" value="Kynurenine_monooxygenase"/>
</dbReference>
<dbReference type="Gene3D" id="3.50.50.60">
    <property type="entry name" value="FAD/NAD(P)-binding domain"/>
    <property type="match status" value="1"/>
</dbReference>
<keyword evidence="11 15" id="KW-0496">Mitochondrion</keyword>
<evidence type="ECO:0000256" key="1">
    <source>
        <dbReference type="ARBA" id="ARBA00001974"/>
    </source>
</evidence>
<keyword evidence="9 15" id="KW-0560">Oxidoreductase</keyword>
<dbReference type="GO" id="GO:0016757">
    <property type="term" value="F:glycosyltransferase activity"/>
    <property type="evidence" value="ECO:0007669"/>
    <property type="project" value="UniProtKB-KW"/>
</dbReference>
<keyword evidence="16" id="KW-0812">Transmembrane</keyword>
<comment type="caution">
    <text evidence="18">The sequence shown here is derived from an EMBL/GenBank/DDBJ whole genome shotgun (WGS) entry which is preliminary data.</text>
</comment>
<keyword evidence="10 15" id="KW-0503">Monooxygenase</keyword>
<comment type="similarity">
    <text evidence="15">Belongs to the aromatic-ring hydroxylase family. KMO subfamily.</text>
</comment>
<dbReference type="HAMAP" id="MF_01971">
    <property type="entry name" value="Kynurenine_monooxygenase"/>
    <property type="match status" value="1"/>
</dbReference>
<sequence>MRSRIRYAHLHDINNEPSFRVYEMIVLFFAIFGICFLIGFNVDIPQTVQTVSMSAKETIYKVFNIQSVNHYAEIYFNKAASEFLNCSAFFNNSKDSIDVYVNRGRLRIYPDDPKDLAMDCDSMHSRIHGDISNFSQLKRSVAFVRNIYNSYELQEIFISTNYHPNQTFCHVLDKKSSEDFKRKMRKLDDCFDNILVLDKELDFDSKGHDQDRGHFLCLEAILNRNWNHALLLQNYDLVVKSNEELSEISEILNISSAVELEDPNPGRFDKWADWTGLKLFKNETGIPDEILHTKLFIRKSLNEPIMQLFNSKWYYGVDEMLVHTLYANKLGLKGQMIANCTKSKREFTRFTDWNVFGGNGFDRKCKSKWKRHGICIMGIEYLDFLANSNSLTANKVMADVDMGTPICMHEFLLGKLDRKPTFNHEFVRQYPQVRELAQIANRTFNPANFKSLNACFFAQKGWDVEVYEYRKDIRTMKHVQGRSINLALSQRGKSALEAVGLKEYIVSQGVPMYSRLVHNKDGKTFSRQPYGQPGEHIVSINRRHLNEVMITQAEKCPNVKFFFEHKVKGIDYEKKELIVQKTENVSRIPKFGQKPPSPEPSEFLVHADLIIACDGAYSAVRRSLMTIPRFNFSQEYIEHGYVELNIMANNNNDFALEANVFHLWPRGHFTLIALANKDKTFTVTIFAPFSEFEKHMSNTNDVLKFFEENFPDAYQLLGKDHIVDTFNRVKPQPLVSIKCAPHHFFDNLLLMGDAAHAMVPFYGQGMNCGFEDCLVFSEILEKCGDRIPDAIETYTKCRVKDAHTINDLAMYNYEELKDLVNHSSYKLRKKFDLFMNKLFPNSWIPLYSMVTFTRTPYSEVVEKRKRQDRILSCVFNSLSCAALAAMAVAVYKNRANF</sequence>
<evidence type="ECO:0000313" key="18">
    <source>
        <dbReference type="EMBL" id="CAB3397139.1"/>
    </source>
</evidence>
<gene>
    <name evidence="18" type="ORF">CBOVIS_LOCUS604</name>
</gene>
<dbReference type="PANTHER" id="PTHR46028:SF2">
    <property type="entry name" value="KYNURENINE 3-MONOOXYGENASE"/>
    <property type="match status" value="1"/>
</dbReference>
<keyword evidence="4 15" id="KW-0662">Pyridine nucleotide biosynthesis</keyword>
<keyword evidence="8 15" id="KW-0521">NADP</keyword>
<evidence type="ECO:0000256" key="16">
    <source>
        <dbReference type="SAM" id="Phobius"/>
    </source>
</evidence>
<keyword evidence="3 15" id="KW-0285">Flavoprotein</keyword>
<dbReference type="OrthoDB" id="10053569at2759"/>
<evidence type="ECO:0000256" key="12">
    <source>
        <dbReference type="ARBA" id="ARBA00023136"/>
    </source>
</evidence>
<dbReference type="GO" id="GO:0034354">
    <property type="term" value="P:'de novo' NAD+ biosynthetic process from L-tryptophan"/>
    <property type="evidence" value="ECO:0007669"/>
    <property type="project" value="UniProtKB-UniRule"/>
</dbReference>
<dbReference type="GO" id="GO:0005741">
    <property type="term" value="C:mitochondrial outer membrane"/>
    <property type="evidence" value="ECO:0007669"/>
    <property type="project" value="TreeGrafter"/>
</dbReference>
<dbReference type="PANTHER" id="PTHR46028">
    <property type="entry name" value="KYNURENINE 3-MONOOXYGENASE"/>
    <property type="match status" value="1"/>
</dbReference>
<protein>
    <recommendedName>
        <fullName evidence="15">Kynurenine 3-monooxygenase</fullName>
        <ecNumber evidence="15">1.14.13.9</ecNumber>
    </recommendedName>
    <alternativeName>
        <fullName evidence="15">Kynurenine 3-hydroxylase</fullName>
    </alternativeName>
</protein>
<dbReference type="GO" id="GO:0070189">
    <property type="term" value="P:kynurenine metabolic process"/>
    <property type="evidence" value="ECO:0007669"/>
    <property type="project" value="TreeGrafter"/>
</dbReference>
<dbReference type="Proteomes" id="UP000494206">
    <property type="component" value="Unassembled WGS sequence"/>
</dbReference>
<evidence type="ECO:0000256" key="5">
    <source>
        <dbReference type="ARBA" id="ARBA00022676"/>
    </source>
</evidence>
<evidence type="ECO:0000256" key="15">
    <source>
        <dbReference type="HAMAP-Rule" id="MF_03018"/>
    </source>
</evidence>
<keyword evidence="16" id="KW-1133">Transmembrane helix</keyword>
<evidence type="ECO:0000256" key="3">
    <source>
        <dbReference type="ARBA" id="ARBA00022630"/>
    </source>
</evidence>
<dbReference type="GO" id="GO:0004502">
    <property type="term" value="F:kynurenine 3-monooxygenase activity"/>
    <property type="evidence" value="ECO:0007669"/>
    <property type="project" value="UniProtKB-UniRule"/>
</dbReference>
<evidence type="ECO:0000256" key="8">
    <source>
        <dbReference type="ARBA" id="ARBA00022857"/>
    </source>
</evidence>
<comment type="pathway">
    <text evidence="15">Cofactor biosynthesis; NAD(+) biosynthesis; quinolinate from L-kynurenine: step 1/3.</text>
</comment>
<dbReference type="EMBL" id="CADEPM010000001">
    <property type="protein sequence ID" value="CAB3397139.1"/>
    <property type="molecule type" value="Genomic_DNA"/>
</dbReference>
<evidence type="ECO:0000256" key="10">
    <source>
        <dbReference type="ARBA" id="ARBA00023033"/>
    </source>
</evidence>
<dbReference type="InterPro" id="IPR002938">
    <property type="entry name" value="FAD-bd"/>
</dbReference>
<comment type="subcellular location">
    <subcellularLocation>
        <location evidence="2">Membrane</location>
        <topology evidence="2">Single-pass type II membrane protein</topology>
    </subcellularLocation>
    <subcellularLocation>
        <location evidence="15">Mitochondrion</location>
    </subcellularLocation>
    <subcellularLocation>
        <location evidence="15">Membrane</location>
        <topology evidence="15">Multi-pass membrane protein</topology>
    </subcellularLocation>
</comment>
<evidence type="ECO:0000256" key="2">
    <source>
        <dbReference type="ARBA" id="ARBA00004606"/>
    </source>
</evidence>
<keyword evidence="19" id="KW-1185">Reference proteome</keyword>
<dbReference type="GO" id="GO:0043420">
    <property type="term" value="P:anthranilate metabolic process"/>
    <property type="evidence" value="ECO:0007669"/>
    <property type="project" value="UniProtKB-UniRule"/>
</dbReference>
<dbReference type="InterPro" id="IPR003406">
    <property type="entry name" value="Glyco_trans_14"/>
</dbReference>
<evidence type="ECO:0000256" key="14">
    <source>
        <dbReference type="ARBA" id="ARBA00047818"/>
    </source>
</evidence>
<dbReference type="GO" id="GO:0006569">
    <property type="term" value="P:L-tryptophan catabolic process"/>
    <property type="evidence" value="ECO:0007669"/>
    <property type="project" value="UniProtKB-UniRule"/>
</dbReference>
<feature type="transmembrane region" description="Helical" evidence="16">
    <location>
        <begin position="21"/>
        <end position="40"/>
    </location>
</feature>
<evidence type="ECO:0000256" key="4">
    <source>
        <dbReference type="ARBA" id="ARBA00022642"/>
    </source>
</evidence>
<dbReference type="SUPFAM" id="SSF51905">
    <property type="entry name" value="FAD/NAD(P)-binding domain"/>
    <property type="match status" value="1"/>
</dbReference>
<dbReference type="Pfam" id="PF02485">
    <property type="entry name" value="Branch"/>
    <property type="match status" value="1"/>
</dbReference>
<comment type="function">
    <text evidence="15">Catalyzes the hydroxylation of L-kynurenine (L-Kyn) to form 3-hydroxy-L-kynurenine (L-3OHKyn). Required for synthesis of quinolinic acid.</text>
</comment>
<keyword evidence="5" id="KW-0328">Glycosyltransferase</keyword>
<feature type="domain" description="FAD-binding" evidence="17">
    <location>
        <begin position="488"/>
        <end position="801"/>
    </location>
</feature>
<comment type="catalytic activity">
    <reaction evidence="14 15">
        <text>L-kynurenine + NADPH + O2 + H(+) = 3-hydroxy-L-kynurenine + NADP(+) + H2O</text>
        <dbReference type="Rhea" id="RHEA:20545"/>
        <dbReference type="ChEBI" id="CHEBI:15377"/>
        <dbReference type="ChEBI" id="CHEBI:15378"/>
        <dbReference type="ChEBI" id="CHEBI:15379"/>
        <dbReference type="ChEBI" id="CHEBI:57783"/>
        <dbReference type="ChEBI" id="CHEBI:57959"/>
        <dbReference type="ChEBI" id="CHEBI:58125"/>
        <dbReference type="ChEBI" id="CHEBI:58349"/>
        <dbReference type="EC" id="1.14.13.9"/>
    </reaction>
</comment>
<evidence type="ECO:0000256" key="7">
    <source>
        <dbReference type="ARBA" id="ARBA00022827"/>
    </source>
</evidence>
<dbReference type="GO" id="GO:0071949">
    <property type="term" value="F:FAD binding"/>
    <property type="evidence" value="ECO:0007669"/>
    <property type="project" value="InterPro"/>
</dbReference>
<dbReference type="Pfam" id="PF01494">
    <property type="entry name" value="FAD_binding_3"/>
    <property type="match status" value="1"/>
</dbReference>
<dbReference type="InterPro" id="IPR036188">
    <property type="entry name" value="FAD/NAD-bd_sf"/>
</dbReference>
<dbReference type="FunFam" id="3.50.50.60:FF:000129">
    <property type="entry name" value="Kynurenine 3-monooxygenase"/>
    <property type="match status" value="1"/>
</dbReference>
<accession>A0A8S1EHH3</accession>
<keyword evidence="12 15" id="KW-0472">Membrane</keyword>
<dbReference type="GO" id="GO:0019805">
    <property type="term" value="P:quinolinate biosynthetic process"/>
    <property type="evidence" value="ECO:0007669"/>
    <property type="project" value="UniProtKB-UniRule"/>
</dbReference>
<proteinExistence type="inferred from homology"/>
<reference evidence="18 19" key="1">
    <citation type="submission" date="2020-04" db="EMBL/GenBank/DDBJ databases">
        <authorList>
            <person name="Laetsch R D."/>
            <person name="Stevens L."/>
            <person name="Kumar S."/>
            <person name="Blaxter L. M."/>
        </authorList>
    </citation>
    <scope>NUCLEOTIDE SEQUENCE [LARGE SCALE GENOMIC DNA]</scope>
</reference>
<keyword evidence="13" id="KW-0325">Glycoprotein</keyword>
<dbReference type="AlphaFoldDB" id="A0A8S1EHH3"/>